<proteinExistence type="predicted"/>
<comment type="caution">
    <text evidence="2">The sequence shown here is derived from an EMBL/GenBank/DDBJ whole genome shotgun (WGS) entry which is preliminary data.</text>
</comment>
<dbReference type="Pfam" id="PF20150">
    <property type="entry name" value="2EXR"/>
    <property type="match status" value="1"/>
</dbReference>
<name>A0A395IQQ3_9HELO</name>
<evidence type="ECO:0000259" key="1">
    <source>
        <dbReference type="Pfam" id="PF20150"/>
    </source>
</evidence>
<dbReference type="InterPro" id="IPR045518">
    <property type="entry name" value="2EXR"/>
</dbReference>
<gene>
    <name evidence="2" type="ORF">DID88_004476</name>
</gene>
<dbReference type="AlphaFoldDB" id="A0A395IQQ3"/>
<evidence type="ECO:0000313" key="2">
    <source>
        <dbReference type="EMBL" id="RAL62630.1"/>
    </source>
</evidence>
<evidence type="ECO:0000313" key="3">
    <source>
        <dbReference type="Proteomes" id="UP000249056"/>
    </source>
</evidence>
<organism evidence="2 3">
    <name type="scientific">Monilinia fructigena</name>
    <dbReference type="NCBI Taxonomy" id="38457"/>
    <lineage>
        <taxon>Eukaryota</taxon>
        <taxon>Fungi</taxon>
        <taxon>Dikarya</taxon>
        <taxon>Ascomycota</taxon>
        <taxon>Pezizomycotina</taxon>
        <taxon>Leotiomycetes</taxon>
        <taxon>Helotiales</taxon>
        <taxon>Sclerotiniaceae</taxon>
        <taxon>Monilinia</taxon>
    </lineage>
</organism>
<dbReference type="EMBL" id="QKRW01000023">
    <property type="protein sequence ID" value="RAL62630.1"/>
    <property type="molecule type" value="Genomic_DNA"/>
</dbReference>
<protein>
    <recommendedName>
        <fullName evidence="1">2EXR domain-containing protein</fullName>
    </recommendedName>
</protein>
<dbReference type="Proteomes" id="UP000249056">
    <property type="component" value="Unassembled WGS sequence"/>
</dbReference>
<dbReference type="OrthoDB" id="3546385at2759"/>
<feature type="domain" description="2EXR" evidence="1">
    <location>
        <begin position="10"/>
        <end position="132"/>
    </location>
</feature>
<keyword evidence="3" id="KW-1185">Reference proteome</keyword>
<reference evidence="2 3" key="1">
    <citation type="submission" date="2018-06" db="EMBL/GenBank/DDBJ databases">
        <title>Genome Sequence of the Brown Rot Fungal Pathogen Monilinia fructigena.</title>
        <authorList>
            <person name="Landi L."/>
            <person name="De Miccolis Angelini R.M."/>
            <person name="Pollastro S."/>
            <person name="Abate D."/>
            <person name="Faretra F."/>
            <person name="Romanazzi G."/>
        </authorList>
    </citation>
    <scope>NUCLEOTIDE SEQUENCE [LARGE SCALE GENOMIC DNA]</scope>
    <source>
        <strain evidence="2 3">Mfrg269</strain>
    </source>
</reference>
<accession>A0A395IQQ3</accession>
<sequence>MTTAAAPFTFPLFSTLAPELRDKIWQEALPSEFSPGLYFYKKGCWQPRIFTRSDPGYCDEVSDVYSSEDMNRNFEFRHELLDEVKIKTPLLFVNHEARDIALAWALNLGMKICGETASPIIARRFDPNQDLLYVPHHQWNAFYNEPFDRSFEDDMIDLNHGTFNEVTRIAVPESLFWEDVNSLSELYMYFSIKALYIIVDEPRDLRDMQNNSNLQPPWECRIFPAGYFIWNEEKKSFEGTDGDGNWDKSLHDLITEVGNELGKEIIEGRSSISEIRPVFAVKR</sequence>